<dbReference type="RefSeq" id="WP_100916105.1">
    <property type="nucleotide sequence ID" value="NZ_CP025057.1"/>
</dbReference>
<feature type="transmembrane region" description="Helical" evidence="1">
    <location>
        <begin position="12"/>
        <end position="35"/>
    </location>
</feature>
<feature type="transmembrane region" description="Helical" evidence="1">
    <location>
        <begin position="41"/>
        <end position="63"/>
    </location>
</feature>
<accession>A0A2K8SE62</accession>
<name>A0A2K8SE62_9MOLU</name>
<dbReference type="AlphaFoldDB" id="A0A2K8SE62"/>
<dbReference type="Proteomes" id="UP000231823">
    <property type="component" value="Chromosome"/>
</dbReference>
<evidence type="ECO:0000256" key="1">
    <source>
        <dbReference type="SAM" id="Phobius"/>
    </source>
</evidence>
<gene>
    <name evidence="2" type="ORF">SFLOR_v1c00490</name>
</gene>
<keyword evidence="1" id="KW-0812">Transmembrane</keyword>
<proteinExistence type="predicted"/>
<keyword evidence="3" id="KW-1185">Reference proteome</keyword>
<keyword evidence="1" id="KW-0472">Membrane</keyword>
<sequence length="117" mass="13157">MKTRTKLYKVGNILNLIVLILMAVSLAITAIILGIAMRSNFFGFLLFFIVMLIPLAWLIPMYIMGKKALKNVGTENETAHLTLSIFTLILFNPISGILFIVASSLYEFECDLKNEIK</sequence>
<protein>
    <submittedName>
        <fullName evidence="2">Uncharacterized protein</fullName>
    </submittedName>
</protein>
<keyword evidence="1" id="KW-1133">Transmembrane helix</keyword>
<evidence type="ECO:0000313" key="3">
    <source>
        <dbReference type="Proteomes" id="UP000231823"/>
    </source>
</evidence>
<organism evidence="2 3">
    <name type="scientific">Spiroplasma floricola 23-6</name>
    <dbReference type="NCBI Taxonomy" id="1336749"/>
    <lineage>
        <taxon>Bacteria</taxon>
        <taxon>Bacillati</taxon>
        <taxon>Mycoplasmatota</taxon>
        <taxon>Mollicutes</taxon>
        <taxon>Entomoplasmatales</taxon>
        <taxon>Spiroplasmataceae</taxon>
        <taxon>Spiroplasma</taxon>
    </lineage>
</organism>
<feature type="transmembrane region" description="Helical" evidence="1">
    <location>
        <begin position="83"/>
        <end position="106"/>
    </location>
</feature>
<evidence type="ECO:0000313" key="2">
    <source>
        <dbReference type="EMBL" id="AUB31110.1"/>
    </source>
</evidence>
<dbReference type="EMBL" id="CP025057">
    <property type="protein sequence ID" value="AUB31110.1"/>
    <property type="molecule type" value="Genomic_DNA"/>
</dbReference>
<dbReference type="KEGG" id="sfz:SFLOR_v1c00490"/>
<reference evidence="2 3" key="1">
    <citation type="submission" date="2017-12" db="EMBL/GenBank/DDBJ databases">
        <title>Complete genome sequence of Spiroplasma floricola 23-6 (ATCC 29989).</title>
        <authorList>
            <person name="Tsai Y.-M."/>
            <person name="Wu P.-S."/>
            <person name="Lo W.-S."/>
            <person name="Kuo C.-H."/>
        </authorList>
    </citation>
    <scope>NUCLEOTIDE SEQUENCE [LARGE SCALE GENOMIC DNA]</scope>
    <source>
        <strain evidence="2 3">23-6</strain>
    </source>
</reference>